<evidence type="ECO:0000256" key="1">
    <source>
        <dbReference type="SAM" id="MobiDB-lite"/>
    </source>
</evidence>
<dbReference type="Proteomes" id="UP001175228">
    <property type="component" value="Unassembled WGS sequence"/>
</dbReference>
<name>A0AA39PYU2_9AGAR</name>
<dbReference type="AlphaFoldDB" id="A0AA39PYU2"/>
<organism evidence="2 3">
    <name type="scientific">Armillaria luteobubalina</name>
    <dbReference type="NCBI Taxonomy" id="153913"/>
    <lineage>
        <taxon>Eukaryota</taxon>
        <taxon>Fungi</taxon>
        <taxon>Dikarya</taxon>
        <taxon>Basidiomycota</taxon>
        <taxon>Agaricomycotina</taxon>
        <taxon>Agaricomycetes</taxon>
        <taxon>Agaricomycetidae</taxon>
        <taxon>Agaricales</taxon>
        <taxon>Marasmiineae</taxon>
        <taxon>Physalacriaceae</taxon>
        <taxon>Armillaria</taxon>
    </lineage>
</organism>
<gene>
    <name evidence="2" type="ORF">EDD18DRAFT_1358173</name>
</gene>
<protein>
    <submittedName>
        <fullName evidence="2">Uncharacterized protein</fullName>
    </submittedName>
</protein>
<proteinExistence type="predicted"/>
<accession>A0AA39PYU2</accession>
<comment type="caution">
    <text evidence="2">The sequence shown here is derived from an EMBL/GenBank/DDBJ whole genome shotgun (WGS) entry which is preliminary data.</text>
</comment>
<evidence type="ECO:0000313" key="3">
    <source>
        <dbReference type="Proteomes" id="UP001175228"/>
    </source>
</evidence>
<dbReference type="EMBL" id="JAUEPU010000031">
    <property type="protein sequence ID" value="KAK0492139.1"/>
    <property type="molecule type" value="Genomic_DNA"/>
</dbReference>
<evidence type="ECO:0000313" key="2">
    <source>
        <dbReference type="EMBL" id="KAK0492139.1"/>
    </source>
</evidence>
<keyword evidence="3" id="KW-1185">Reference proteome</keyword>
<sequence>MALGANSEPSPSHAFLSLGDTGEAPSAGGVAIAGTTAVTGTIPVVKKEHTLAPLTVTKQPLVSLKIVPTPGFPCCPPPSSPGSP</sequence>
<feature type="region of interest" description="Disordered" evidence="1">
    <location>
        <begin position="1"/>
        <end position="28"/>
    </location>
</feature>
<reference evidence="2" key="1">
    <citation type="submission" date="2023-06" db="EMBL/GenBank/DDBJ databases">
        <authorList>
            <consortium name="Lawrence Berkeley National Laboratory"/>
            <person name="Ahrendt S."/>
            <person name="Sahu N."/>
            <person name="Indic B."/>
            <person name="Wong-Bajracharya J."/>
            <person name="Merenyi Z."/>
            <person name="Ke H.-M."/>
            <person name="Monk M."/>
            <person name="Kocsube S."/>
            <person name="Drula E."/>
            <person name="Lipzen A."/>
            <person name="Balint B."/>
            <person name="Henrissat B."/>
            <person name="Andreopoulos B."/>
            <person name="Martin F.M."/>
            <person name="Harder C.B."/>
            <person name="Rigling D."/>
            <person name="Ford K.L."/>
            <person name="Foster G.D."/>
            <person name="Pangilinan J."/>
            <person name="Papanicolaou A."/>
            <person name="Barry K."/>
            <person name="LaButti K."/>
            <person name="Viragh M."/>
            <person name="Koriabine M."/>
            <person name="Yan M."/>
            <person name="Riley R."/>
            <person name="Champramary S."/>
            <person name="Plett K.L."/>
            <person name="Tsai I.J."/>
            <person name="Slot J."/>
            <person name="Sipos G."/>
            <person name="Plett J."/>
            <person name="Nagy L.G."/>
            <person name="Grigoriev I.V."/>
        </authorList>
    </citation>
    <scope>NUCLEOTIDE SEQUENCE</scope>
    <source>
        <strain evidence="2">HWK02</strain>
    </source>
</reference>